<reference evidence="2 3" key="1">
    <citation type="journal article" date="2016" name="Mol. Biol. Evol.">
        <title>Comparative Genomics of Early-Diverging Mushroom-Forming Fungi Provides Insights into the Origins of Lignocellulose Decay Capabilities.</title>
        <authorList>
            <person name="Nagy L.G."/>
            <person name="Riley R."/>
            <person name="Tritt A."/>
            <person name="Adam C."/>
            <person name="Daum C."/>
            <person name="Floudas D."/>
            <person name="Sun H."/>
            <person name="Yadav J.S."/>
            <person name="Pangilinan J."/>
            <person name="Larsson K.H."/>
            <person name="Matsuura K."/>
            <person name="Barry K."/>
            <person name="Labutti K."/>
            <person name="Kuo R."/>
            <person name="Ohm R.A."/>
            <person name="Bhattacharya S.S."/>
            <person name="Shirouzu T."/>
            <person name="Yoshinaga Y."/>
            <person name="Martin F.M."/>
            <person name="Grigoriev I.V."/>
            <person name="Hibbett D.S."/>
        </authorList>
    </citation>
    <scope>NUCLEOTIDE SEQUENCE [LARGE SCALE GENOMIC DNA]</scope>
    <source>
        <strain evidence="2 3">HHB9708</strain>
    </source>
</reference>
<feature type="non-terminal residue" evidence="2">
    <location>
        <position position="1"/>
    </location>
</feature>
<proteinExistence type="predicted"/>
<dbReference type="AlphaFoldDB" id="A0A164MBX9"/>
<protein>
    <recommendedName>
        <fullName evidence="1">Tf2-1-like SH3-like domain-containing protein</fullName>
    </recommendedName>
</protein>
<evidence type="ECO:0000313" key="3">
    <source>
        <dbReference type="Proteomes" id="UP000076722"/>
    </source>
</evidence>
<dbReference type="OrthoDB" id="3233705at2759"/>
<dbReference type="Proteomes" id="UP000076722">
    <property type="component" value="Unassembled WGS sequence"/>
</dbReference>
<dbReference type="Pfam" id="PF24626">
    <property type="entry name" value="SH3_Tf2-1"/>
    <property type="match status" value="1"/>
</dbReference>
<dbReference type="EMBL" id="KV419484">
    <property type="protein sequence ID" value="KZS86566.1"/>
    <property type="molecule type" value="Genomic_DNA"/>
</dbReference>
<organism evidence="2 3">
    <name type="scientific">Sistotremastrum niveocremeum HHB9708</name>
    <dbReference type="NCBI Taxonomy" id="1314777"/>
    <lineage>
        <taxon>Eukaryota</taxon>
        <taxon>Fungi</taxon>
        <taxon>Dikarya</taxon>
        <taxon>Basidiomycota</taxon>
        <taxon>Agaricomycotina</taxon>
        <taxon>Agaricomycetes</taxon>
        <taxon>Sistotremastrales</taxon>
        <taxon>Sistotremastraceae</taxon>
        <taxon>Sertulicium</taxon>
        <taxon>Sertulicium niveocremeum</taxon>
    </lineage>
</organism>
<feature type="non-terminal residue" evidence="2">
    <location>
        <position position="95"/>
    </location>
</feature>
<feature type="domain" description="Tf2-1-like SH3-like" evidence="1">
    <location>
        <begin position="37"/>
        <end position="95"/>
    </location>
</feature>
<name>A0A164MBX9_9AGAM</name>
<sequence length="95" mass="11115">EQFETYRRRAKEALLLGQVQQSKHYDKGRLRDEFEVGEKVLINPHNLNLLRSREGKGKKLLMKLDGPFEITKKLGPTTYRLRMPASYPIHPVLNI</sequence>
<dbReference type="InterPro" id="IPR056924">
    <property type="entry name" value="SH3_Tf2-1"/>
</dbReference>
<evidence type="ECO:0000313" key="2">
    <source>
        <dbReference type="EMBL" id="KZS86566.1"/>
    </source>
</evidence>
<evidence type="ECO:0000259" key="1">
    <source>
        <dbReference type="Pfam" id="PF24626"/>
    </source>
</evidence>
<keyword evidence="3" id="KW-1185">Reference proteome</keyword>
<gene>
    <name evidence="2" type="ORF">SISNIDRAFT_393864</name>
</gene>
<accession>A0A164MBX9</accession>